<sequence length="218" mass="24480">MRISVIALVHPADSLFEYRQTLIGTHSQAYVPLNRYVGGQDQWKKELARVTYDEAIGGSAAILLRILELHEPDECETSRLDRVIKYLSELSDGTSAKLTHLTAWAAAELFDVFLYRGNHEAIEYLANALVKNASSEAGLRSIQAIIAPKQAPEGSGETCLYPALRKVIERDHDFKEWFEAHIPKGQRLRAYKASGYEEARSTSSTRQRGKMIEMDLGI</sequence>
<evidence type="ECO:0000313" key="2">
    <source>
        <dbReference type="Proteomes" id="UP000637061"/>
    </source>
</evidence>
<dbReference type="AlphaFoldDB" id="A0A8I1JI91"/>
<protein>
    <submittedName>
        <fullName evidence="1">Uncharacterized protein</fullName>
    </submittedName>
</protein>
<dbReference type="RefSeq" id="WP_198746336.1">
    <property type="nucleotide sequence ID" value="NZ_JAEHTE010000001.1"/>
</dbReference>
<organism evidence="1 2">
    <name type="scientific">Pseudomonas putida</name>
    <name type="common">Arthrobacter siderocapsulatus</name>
    <dbReference type="NCBI Taxonomy" id="303"/>
    <lineage>
        <taxon>Bacteria</taxon>
        <taxon>Pseudomonadati</taxon>
        <taxon>Pseudomonadota</taxon>
        <taxon>Gammaproteobacteria</taxon>
        <taxon>Pseudomonadales</taxon>
        <taxon>Pseudomonadaceae</taxon>
        <taxon>Pseudomonas</taxon>
    </lineage>
</organism>
<dbReference type="EMBL" id="JAEHTE010000001">
    <property type="protein sequence ID" value="MBI6882728.1"/>
    <property type="molecule type" value="Genomic_DNA"/>
</dbReference>
<name>A0A8I1JI91_PSEPU</name>
<comment type="caution">
    <text evidence="1">The sequence shown here is derived from an EMBL/GenBank/DDBJ whole genome shotgun (WGS) entry which is preliminary data.</text>
</comment>
<accession>A0A8I1JI91</accession>
<gene>
    <name evidence="1" type="ORF">JEU22_02285</name>
</gene>
<reference evidence="1" key="1">
    <citation type="submission" date="2020-12" db="EMBL/GenBank/DDBJ databases">
        <title>Enhanced detection system for hospital associated transmission using whole genome sequencing surveillance.</title>
        <authorList>
            <person name="Harrison L.H."/>
            <person name="Van Tyne D."/>
            <person name="Marsh J.W."/>
            <person name="Griffith M.P."/>
            <person name="Snyder D.J."/>
            <person name="Cooper V.S."/>
            <person name="Mustapha M."/>
        </authorList>
    </citation>
    <scope>NUCLEOTIDE SEQUENCE</scope>
    <source>
        <strain evidence="1">PSB00042</strain>
    </source>
</reference>
<evidence type="ECO:0000313" key="1">
    <source>
        <dbReference type="EMBL" id="MBI6882728.1"/>
    </source>
</evidence>
<dbReference type="Proteomes" id="UP000637061">
    <property type="component" value="Unassembled WGS sequence"/>
</dbReference>
<proteinExistence type="predicted"/>